<dbReference type="Proteomes" id="UP001163882">
    <property type="component" value="Chromosome"/>
</dbReference>
<dbReference type="InterPro" id="IPR006311">
    <property type="entry name" value="TAT_signal"/>
</dbReference>
<dbReference type="PANTHER" id="PTHR10173:SF57">
    <property type="entry name" value="PEPTIDE-METHIONINE (R)-S-OXIDE REDUCTASE"/>
    <property type="match status" value="1"/>
</dbReference>
<reference evidence="5" key="1">
    <citation type="submission" date="2022-10" db="EMBL/GenBank/DDBJ databases">
        <title>YIM 151497 complete genome.</title>
        <authorList>
            <person name="Chen X."/>
        </authorList>
    </citation>
    <scope>NUCLEOTIDE SEQUENCE</scope>
    <source>
        <strain evidence="5">YIM 151497</strain>
    </source>
</reference>
<dbReference type="InterPro" id="IPR028427">
    <property type="entry name" value="Met_Sox_Rdtase_MsrB"/>
</dbReference>
<dbReference type="Gene3D" id="2.170.150.20">
    <property type="entry name" value="Peptide methionine sulfoxide reductase"/>
    <property type="match status" value="1"/>
</dbReference>
<evidence type="ECO:0000313" key="5">
    <source>
        <dbReference type="EMBL" id="UYQ71807.1"/>
    </source>
</evidence>
<evidence type="ECO:0000256" key="2">
    <source>
        <dbReference type="ARBA" id="ARBA00023002"/>
    </source>
</evidence>
<evidence type="ECO:0000256" key="1">
    <source>
        <dbReference type="ARBA" id="ARBA00012499"/>
    </source>
</evidence>
<comment type="catalytic activity">
    <reaction evidence="3">
        <text>L-methionyl-[protein] + [thioredoxin]-disulfide + H2O = L-methionyl-(R)-S-oxide-[protein] + [thioredoxin]-dithiol</text>
        <dbReference type="Rhea" id="RHEA:24164"/>
        <dbReference type="Rhea" id="RHEA-COMP:10698"/>
        <dbReference type="Rhea" id="RHEA-COMP:10700"/>
        <dbReference type="Rhea" id="RHEA-COMP:12313"/>
        <dbReference type="Rhea" id="RHEA-COMP:12314"/>
        <dbReference type="ChEBI" id="CHEBI:15377"/>
        <dbReference type="ChEBI" id="CHEBI:16044"/>
        <dbReference type="ChEBI" id="CHEBI:29950"/>
        <dbReference type="ChEBI" id="CHEBI:45764"/>
        <dbReference type="ChEBI" id="CHEBI:50058"/>
        <dbReference type="EC" id="1.8.4.12"/>
    </reaction>
</comment>
<dbReference type="EMBL" id="CP107716">
    <property type="protein sequence ID" value="UYQ71807.1"/>
    <property type="molecule type" value="Genomic_DNA"/>
</dbReference>
<accession>A0ABY6IMH8</accession>
<dbReference type="InterPro" id="IPR002579">
    <property type="entry name" value="Met_Sox_Rdtase_MsrB_dom"/>
</dbReference>
<dbReference type="GO" id="GO:0033743">
    <property type="term" value="F:peptide-methionine (R)-S-oxide reductase activity"/>
    <property type="evidence" value="ECO:0007669"/>
    <property type="project" value="UniProtKB-EC"/>
</dbReference>
<dbReference type="InterPro" id="IPR011057">
    <property type="entry name" value="Mss4-like_sf"/>
</dbReference>
<dbReference type="PROSITE" id="PS51790">
    <property type="entry name" value="MSRB"/>
    <property type="match status" value="1"/>
</dbReference>
<sequence length="160" mass="17683">MIDRRNFLLAGTAATSAATLGFVLTAKGAEGDFPFTLTEAEWRERLDDMQYYVLREHGTERSFTSELDKLYEPGIYHCAGCAQALYSSEAKYDSRTGWPSFWEALPDAIGTSIDTTFMMVRTECHCSNCGGHLGHIFDDGPEPTGKRHCINGVALTFVPA</sequence>
<feature type="domain" description="MsrB" evidence="4">
    <location>
        <begin position="39"/>
        <end position="160"/>
    </location>
</feature>
<name>A0ABY6IMH8_9HYPH</name>
<dbReference type="SUPFAM" id="SSF51316">
    <property type="entry name" value="Mss4-like"/>
    <property type="match status" value="1"/>
</dbReference>
<dbReference type="PANTHER" id="PTHR10173">
    <property type="entry name" value="METHIONINE SULFOXIDE REDUCTASE"/>
    <property type="match status" value="1"/>
</dbReference>
<dbReference type="EC" id="1.8.4.12" evidence="1"/>
<dbReference type="RefSeq" id="WP_264225454.1">
    <property type="nucleotide sequence ID" value="NZ_CP107716.1"/>
</dbReference>
<evidence type="ECO:0000259" key="4">
    <source>
        <dbReference type="PROSITE" id="PS51790"/>
    </source>
</evidence>
<gene>
    <name evidence="5" type="primary">msrB</name>
    <name evidence="5" type="ORF">OF122_17465</name>
</gene>
<keyword evidence="6" id="KW-1185">Reference proteome</keyword>
<dbReference type="Pfam" id="PF01641">
    <property type="entry name" value="SelR"/>
    <property type="match status" value="1"/>
</dbReference>
<evidence type="ECO:0000313" key="6">
    <source>
        <dbReference type="Proteomes" id="UP001163882"/>
    </source>
</evidence>
<evidence type="ECO:0000256" key="3">
    <source>
        <dbReference type="ARBA" id="ARBA00048488"/>
    </source>
</evidence>
<protein>
    <recommendedName>
        <fullName evidence="1">peptide-methionine (R)-S-oxide reductase</fullName>
        <ecNumber evidence="1">1.8.4.12</ecNumber>
    </recommendedName>
</protein>
<proteinExistence type="predicted"/>
<dbReference type="PROSITE" id="PS51318">
    <property type="entry name" value="TAT"/>
    <property type="match status" value="1"/>
</dbReference>
<keyword evidence="2 5" id="KW-0560">Oxidoreductase</keyword>
<organism evidence="5 6">
    <name type="scientific">Pelagibacterium flavum</name>
    <dbReference type="NCBI Taxonomy" id="2984530"/>
    <lineage>
        <taxon>Bacteria</taxon>
        <taxon>Pseudomonadati</taxon>
        <taxon>Pseudomonadota</taxon>
        <taxon>Alphaproteobacteria</taxon>
        <taxon>Hyphomicrobiales</taxon>
        <taxon>Devosiaceae</taxon>
        <taxon>Pelagibacterium</taxon>
    </lineage>
</organism>
<dbReference type="NCBIfam" id="TIGR00357">
    <property type="entry name" value="peptide-methionine (R)-S-oxide reductase MsrB"/>
    <property type="match status" value="1"/>
</dbReference>